<feature type="transmembrane region" description="Helical" evidence="2">
    <location>
        <begin position="1651"/>
        <end position="1671"/>
    </location>
</feature>
<dbReference type="EMBL" id="SLZZ01000002">
    <property type="protein sequence ID" value="TCS82397.1"/>
    <property type="molecule type" value="Genomic_DNA"/>
</dbReference>
<feature type="region of interest" description="Disordered" evidence="1">
    <location>
        <begin position="1582"/>
        <end position="1643"/>
    </location>
</feature>
<keyword evidence="2" id="KW-0812">Transmembrane</keyword>
<reference evidence="4 5" key="1">
    <citation type="submission" date="2019-03" db="EMBL/GenBank/DDBJ databases">
        <title>Genomic Encyclopedia of Type Strains, Phase IV (KMG-IV): sequencing the most valuable type-strain genomes for metagenomic binning, comparative biology and taxonomic classification.</title>
        <authorList>
            <person name="Goeker M."/>
        </authorList>
    </citation>
    <scope>NUCLEOTIDE SEQUENCE [LARGE SCALE GENOMIC DNA]</scope>
    <source>
        <strain evidence="4 5">DSM 29489</strain>
    </source>
</reference>
<dbReference type="Gene3D" id="1.20.1270.90">
    <property type="entry name" value="AF1782-like"/>
    <property type="match status" value="3"/>
</dbReference>
<dbReference type="Gene3D" id="2.60.120.260">
    <property type="entry name" value="Galactose-binding domain-like"/>
    <property type="match status" value="1"/>
</dbReference>
<dbReference type="InterPro" id="IPR011050">
    <property type="entry name" value="Pectin_lyase_fold/virulence"/>
</dbReference>
<accession>A0A4R3KGD4</accession>
<evidence type="ECO:0000313" key="4">
    <source>
        <dbReference type="EMBL" id="TCS82397.1"/>
    </source>
</evidence>
<gene>
    <name evidence="4" type="ORF">EDD59_102268</name>
</gene>
<keyword evidence="5" id="KW-1185">Reference proteome</keyword>
<dbReference type="Proteomes" id="UP000295726">
    <property type="component" value="Unassembled WGS sequence"/>
</dbReference>
<comment type="caution">
    <text evidence="4">The sequence shown here is derived from an EMBL/GenBank/DDBJ whole genome shotgun (WGS) entry which is preliminary data.</text>
</comment>
<evidence type="ECO:0000256" key="1">
    <source>
        <dbReference type="SAM" id="MobiDB-lite"/>
    </source>
</evidence>
<dbReference type="SUPFAM" id="SSF49785">
    <property type="entry name" value="Galactose-binding domain-like"/>
    <property type="match status" value="1"/>
</dbReference>
<organism evidence="4 5">
    <name type="scientific">Muricomes intestini</name>
    <dbReference type="NCBI Taxonomy" id="1796634"/>
    <lineage>
        <taxon>Bacteria</taxon>
        <taxon>Bacillati</taxon>
        <taxon>Bacillota</taxon>
        <taxon>Clostridia</taxon>
        <taxon>Lachnospirales</taxon>
        <taxon>Lachnospiraceae</taxon>
        <taxon>Muricomes</taxon>
    </lineage>
</organism>
<dbReference type="Gene3D" id="1.20.1270.70">
    <property type="entry name" value="Designed single chain three-helix bundle"/>
    <property type="match status" value="1"/>
</dbReference>
<sequence length="1678" mass="188104">MGKIKKILAGFLILVMTVTLFPSNIISYAADTGQEQNPYGGQDYFLDASNGNDNNDGTGKDKAWKTLSMANQKEFQPGDRILLKAGEVWQDQQLRPMGSGSEGKPITIDMYGDPADGKPYIATNGKVEVPIRGTGDRDKIVEKVGLTGAISLRNQQYWEIHNMELSNDDDFNTDITSGMAVRDGIHVSINADLLEEGEDNIMDYFRISDCDIHDIDGPSTWQKIHYGGIVFQVFGEKSYRDYGTSGYYFKDVRIENNTFDRCELHAIQLAFNWFYDRDGSSGETDEARKYHEGWEQLWVRSRDLYSRDIYIGNNYAENTGQGAIQLADAKNLVCEYNEVNGFLKRYNQVSAGLYLWAGCDSVMQFNECYDGPANEYDATPWDLEFTNFNVTYQYNYSHDNKGGWMSYMGNSSNSIARYNLSINDNGVIWKNMLSTNYSPTYVLNNVFVYDGSKLQSFHDEVLKDTVYFYNNVFYNTSQTPTNWNRKANGLDKAVFSNNAFYEASGKKSSNHPKDEHEYFGDPGFAGDPLDYDPKGIGAENIRDAAKNFRLEEDSPLIDAGKYVAACGDKDFFGTELYYGNGIDIGLQETEIGDKSDPQEQERIKAVKELETLMAERTKKEELYQMLLEPSEDVEKAKDAYEAAIAAGEKAISDKANLEKILKVKEDVGKTAETYDEKLSKDLAPVPDKSDGMVKFTNRANGGDIRYTKDGSDPTIGSLLYKEQITAYNLTYKGALFDEGKRISDVSSIKVTDSAADTSYVTFQELKDLIVQAESYKEEEYTEESWNSLASALAYAKELNGDEADIKITNAYEALEQCINALEKASEIRYKTFEDLKELIKTAQEKKKDDYRLSSWMDFQQTLKEVSKVTAEQDPSEIHAAYKKLELAIKNLKIKADDNLALNKTITANYTHPKGNYQELAADKMVDGDFTTRWACCDPDDMKDGYPIILDLDFEEEVVIEEILMDEFKDSNTELRIKTCEFQKYDEEKQEFETFKTVNDGIGSNKKINGFEPVTTSKLRVVIVDQLQGTYWTPTINELQVFGRPASEKEFNPTLDQSIAVYDQNESMRDEENNQIVVPVKLDGDLIDSIEYFGPEGNKLRELMEGEDYQAENDDYALSTKFMSSLNHGKCLIRFNTVSGAKLDFYVQVLDTTELCDLIDESENISINEEAEEGIQFRTALEDAKALLLKVNREIQAVGNDQVDLEQLGNVFNILNEKKTEYENLKVTDFSKLERKLAECEGKANNAEKYTASSWNAFMESYHYAKTIVDDKDSIQDVVDEALAALEDADANLVLRGNMALVNLGYDLVKDFVSEGFASEEEWEAYQTILQKYAAFSEKPDEEISFTEVETAVNDMLDLYKKYNKEVAGIEMLKTKLLALIQTGDSLIEDQDIYNPDAINALVPILESAKAVYESGETNISDVDSAILSLFDAIRSVIENGEKAAKNDYTMLDKALELAGELLDNKNQYRPSSIQGLKELYQEALAIKNNDTATQEEINDMTNRLTERINGVIERADVSNLKKSIEALRALTTGNLPKELAQKAETLLKNAQNMADDPEAEQSNVDEMTGKIDNLIREIEAAGDDENENGGDSGTPQDPDGNNSGNNGANGGKDTIDGNTGSGNGADKESAITSPQKAEIQKTAQTGDTSNLMLVIIILLGSAAVCTCTVIGRMKKRNK</sequence>
<dbReference type="Pfam" id="PF13290">
    <property type="entry name" value="CHB_HEX_C_1"/>
    <property type="match status" value="1"/>
</dbReference>
<dbReference type="Pfam" id="PF07554">
    <property type="entry name" value="FIVAR"/>
    <property type="match status" value="3"/>
</dbReference>
<dbReference type="InterPro" id="IPR008979">
    <property type="entry name" value="Galactose-bd-like_sf"/>
</dbReference>
<dbReference type="InterPro" id="IPR059177">
    <property type="entry name" value="GH29D-like_dom"/>
</dbReference>
<feature type="region of interest" description="Disordered" evidence="1">
    <location>
        <begin position="504"/>
        <end position="526"/>
    </location>
</feature>
<protein>
    <submittedName>
        <fullName evidence="4">Chitobiase/beta-hexosaminidase-like protein</fullName>
    </submittedName>
</protein>
<keyword evidence="2" id="KW-1133">Transmembrane helix</keyword>
<dbReference type="SUPFAM" id="SSF51126">
    <property type="entry name" value="Pectin lyase-like"/>
    <property type="match status" value="1"/>
</dbReference>
<dbReference type="RefSeq" id="WP_132378695.1">
    <property type="nucleotide sequence ID" value="NZ_SLZZ01000002.1"/>
</dbReference>
<keyword evidence="2" id="KW-0472">Membrane</keyword>
<evidence type="ECO:0000256" key="2">
    <source>
        <dbReference type="SAM" id="Phobius"/>
    </source>
</evidence>
<feature type="domain" description="GH29D-like beta-sandwich" evidence="3">
    <location>
        <begin position="690"/>
        <end position="746"/>
    </location>
</feature>
<dbReference type="Gene3D" id="2.160.20.10">
    <property type="entry name" value="Single-stranded right-handed beta-helix, Pectin lyase-like"/>
    <property type="match status" value="1"/>
</dbReference>
<feature type="compositionally biased region" description="Polar residues" evidence="1">
    <location>
        <begin position="1630"/>
        <end position="1643"/>
    </location>
</feature>
<name>A0A4R3KGD4_9FIRM</name>
<proteinExistence type="predicted"/>
<evidence type="ECO:0000259" key="3">
    <source>
        <dbReference type="Pfam" id="PF13290"/>
    </source>
</evidence>
<dbReference type="InterPro" id="IPR012334">
    <property type="entry name" value="Pectin_lyas_fold"/>
</dbReference>
<evidence type="ECO:0000313" key="5">
    <source>
        <dbReference type="Proteomes" id="UP000295726"/>
    </source>
</evidence>
<dbReference type="OrthoDB" id="3333873at2"/>